<gene>
    <name evidence="2" type="ORF">S06H3_29912</name>
</gene>
<dbReference type="EMBL" id="BARV01017575">
    <property type="protein sequence ID" value="GAI24865.1"/>
    <property type="molecule type" value="Genomic_DNA"/>
</dbReference>
<comment type="caution">
    <text evidence="2">The sequence shown here is derived from an EMBL/GenBank/DDBJ whole genome shotgun (WGS) entry which is preliminary data.</text>
</comment>
<dbReference type="PANTHER" id="PTHR35149">
    <property type="entry name" value="SLL5132 PROTEIN"/>
    <property type="match status" value="1"/>
</dbReference>
<feature type="non-terminal residue" evidence="2">
    <location>
        <position position="204"/>
    </location>
</feature>
<evidence type="ECO:0000259" key="1">
    <source>
        <dbReference type="Pfam" id="PF03235"/>
    </source>
</evidence>
<dbReference type="PANTHER" id="PTHR35149:SF2">
    <property type="entry name" value="DUF262 DOMAIN-CONTAINING PROTEIN"/>
    <property type="match status" value="1"/>
</dbReference>
<feature type="domain" description="GmrSD restriction endonucleases N-terminal" evidence="1">
    <location>
        <begin position="11"/>
        <end position="201"/>
    </location>
</feature>
<dbReference type="AlphaFoldDB" id="X1NDI4"/>
<organism evidence="2">
    <name type="scientific">marine sediment metagenome</name>
    <dbReference type="NCBI Taxonomy" id="412755"/>
    <lineage>
        <taxon>unclassified sequences</taxon>
        <taxon>metagenomes</taxon>
        <taxon>ecological metagenomes</taxon>
    </lineage>
</organism>
<accession>X1NDI4</accession>
<reference evidence="2" key="1">
    <citation type="journal article" date="2014" name="Front. Microbiol.">
        <title>High frequency of phylogenetically diverse reductive dehalogenase-homologous genes in deep subseafloor sedimentary metagenomes.</title>
        <authorList>
            <person name="Kawai M."/>
            <person name="Futagami T."/>
            <person name="Toyoda A."/>
            <person name="Takaki Y."/>
            <person name="Nishi S."/>
            <person name="Hori S."/>
            <person name="Arai W."/>
            <person name="Tsubouchi T."/>
            <person name="Morono Y."/>
            <person name="Uchiyama I."/>
            <person name="Ito T."/>
            <person name="Fujiyama A."/>
            <person name="Inagaki F."/>
            <person name="Takami H."/>
        </authorList>
    </citation>
    <scope>NUCLEOTIDE SEQUENCE</scope>
    <source>
        <strain evidence="2">Expedition CK06-06</strain>
    </source>
</reference>
<proteinExistence type="predicted"/>
<sequence length="204" mass="24258">MREIRGDARTVKELLKGRKYSIDYYQREYKWGRKQIQELINDLTSKFLDDYDEEHQRDQVSDYGHYFLGPIIISYKDNMDYLVDGQQRLTSLTLLLIHLRNLQKERSDLVNIDELIFSEKFGKKTFNMHVPERLSCMEALFDGHSFDENGEPESVRNIITRYQDIVELLPEEVTNKALPYFIDWLTENVHLVEITAYSDEDAYS</sequence>
<evidence type="ECO:0000313" key="2">
    <source>
        <dbReference type="EMBL" id="GAI24865.1"/>
    </source>
</evidence>
<protein>
    <recommendedName>
        <fullName evidence="1">GmrSD restriction endonucleases N-terminal domain-containing protein</fullName>
    </recommendedName>
</protein>
<dbReference type="Pfam" id="PF03235">
    <property type="entry name" value="GmrSD_N"/>
    <property type="match status" value="1"/>
</dbReference>
<dbReference type="InterPro" id="IPR004919">
    <property type="entry name" value="GmrSD_N"/>
</dbReference>
<name>X1NDI4_9ZZZZ</name>